<accession>J7TN59</accession>
<organism evidence="1 2">
    <name type="scientific">Streptococcus salivarius K12</name>
    <dbReference type="NCBI Taxonomy" id="1200793"/>
    <lineage>
        <taxon>Bacteria</taxon>
        <taxon>Bacillati</taxon>
        <taxon>Bacillota</taxon>
        <taxon>Bacilli</taxon>
        <taxon>Lactobacillales</taxon>
        <taxon>Streptococcaceae</taxon>
        <taxon>Streptococcus</taxon>
    </lineage>
</organism>
<reference evidence="1 2" key="1">
    <citation type="journal article" date="2012" name="J. Bacteriol.">
        <title>Genome Sequence of the Lantibiotic Bacteriocin Producer Streptococcus salivarius Strain K12.</title>
        <authorList>
            <person name="Barretto C."/>
            <person name="Alvarez-Martin P."/>
            <person name="Foata F."/>
            <person name="Renault P."/>
            <person name="Berger B."/>
        </authorList>
    </citation>
    <scope>NUCLEOTIDE SEQUENCE [LARGE SCALE GENOMIC DNA]</scope>
    <source>
        <strain evidence="1 2">K12</strain>
    </source>
</reference>
<dbReference type="Proteomes" id="UP000006983">
    <property type="component" value="Unassembled WGS sequence"/>
</dbReference>
<name>J7TN59_STRSL</name>
<dbReference type="PATRIC" id="fig|1200793.3.peg.1524"/>
<dbReference type="EMBL" id="ALIF01000006">
    <property type="protein sequence ID" value="EJO15534.1"/>
    <property type="molecule type" value="Genomic_DNA"/>
</dbReference>
<evidence type="ECO:0000313" key="1">
    <source>
        <dbReference type="EMBL" id="EJO15534.1"/>
    </source>
</evidence>
<gene>
    <name evidence="1" type="ORF">RSSL_00821</name>
</gene>
<dbReference type="InterPro" id="IPR029035">
    <property type="entry name" value="DHS-like_NAD/FAD-binding_dom"/>
</dbReference>
<dbReference type="Pfam" id="PF13289">
    <property type="entry name" value="SIR2_2"/>
    <property type="match status" value="1"/>
</dbReference>
<dbReference type="RefSeq" id="WP_002891554.1">
    <property type="nucleotide sequence ID" value="NZ_ALIF01000006.1"/>
</dbReference>
<protein>
    <submittedName>
        <fullName evidence="1">Uncharacterized protein</fullName>
    </submittedName>
</protein>
<proteinExistence type="predicted"/>
<dbReference type="SUPFAM" id="SSF52467">
    <property type="entry name" value="DHS-like NAD/FAD-binding domain"/>
    <property type="match status" value="1"/>
</dbReference>
<evidence type="ECO:0000313" key="2">
    <source>
        <dbReference type="Proteomes" id="UP000006983"/>
    </source>
</evidence>
<keyword evidence="2" id="KW-1185">Reference proteome</keyword>
<comment type="caution">
    <text evidence="1">The sequence shown here is derived from an EMBL/GenBank/DDBJ whole genome shotgun (WGS) entry which is preliminary data.</text>
</comment>
<sequence>MIDKYISNTMKLSQDGKKYFKNERELLNDKEQPIEKDDFDHIIKDEIFSFINPFDNIVLLAGAGASVVPKQDGKPNPNFGHTVAMLGNEVKAKLVSPTYYTIDELSEKCRYNSEEFNLEDFLSHLQAYLQFISETKEEKKFKQSYDKIIKIIKQKTSYDYDSHHFKHATLIKQLTELLTTPNRLSIVTTNYDTIVEDSAYSLNYTVFDGFTFSHKPAFDVDMFDWYLSKPIPDVKSQKEAYKKSVINLLKIHGSLTWEQDGDEIIRKDKNSIKEPIMVFPSSNKYMQSYERPYFELFSKFQALLRKQNTVLITAGFSFADNHISRMIIQALKTIPSLSILVTDFDISPATPNKNWNELIDLMKKDYNIAFLQATMNSNLTDYFIRGNIND</sequence>
<dbReference type="AlphaFoldDB" id="J7TN59"/>